<keyword evidence="4" id="KW-0410">Iron transport</keyword>
<feature type="domain" description="Secretin/TonB short N-terminal" evidence="12">
    <location>
        <begin position="69"/>
        <end position="120"/>
    </location>
</feature>
<keyword evidence="2 10" id="KW-0813">Transport</keyword>
<evidence type="ECO:0000256" key="10">
    <source>
        <dbReference type="PROSITE-ProRule" id="PRU01360"/>
    </source>
</evidence>
<comment type="subcellular location">
    <subcellularLocation>
        <location evidence="1 10">Cell outer membrane</location>
        <topology evidence="1 10">Multi-pass membrane protein</topology>
    </subcellularLocation>
</comment>
<dbReference type="PROSITE" id="PS52016">
    <property type="entry name" value="TONB_DEPENDENT_REC_3"/>
    <property type="match status" value="1"/>
</dbReference>
<evidence type="ECO:0000259" key="12">
    <source>
        <dbReference type="SMART" id="SM00965"/>
    </source>
</evidence>
<dbReference type="RefSeq" id="WP_187582757.1">
    <property type="nucleotide sequence ID" value="NZ_JACLHY010000004.1"/>
</dbReference>
<evidence type="ECO:0000256" key="5">
    <source>
        <dbReference type="ARBA" id="ARBA00022692"/>
    </source>
</evidence>
<evidence type="ECO:0000256" key="1">
    <source>
        <dbReference type="ARBA" id="ARBA00004571"/>
    </source>
</evidence>
<dbReference type="InterPro" id="IPR037066">
    <property type="entry name" value="Plug_dom_sf"/>
</dbReference>
<evidence type="ECO:0000313" key="13">
    <source>
        <dbReference type="EMBL" id="MBC8767708.1"/>
    </source>
</evidence>
<name>A0ABR7QKJ9_9FLAO</name>
<dbReference type="NCBIfam" id="TIGR04056">
    <property type="entry name" value="OMP_RagA_SusC"/>
    <property type="match status" value="1"/>
</dbReference>
<reference evidence="13 14" key="1">
    <citation type="submission" date="2020-08" db="EMBL/GenBank/DDBJ databases">
        <title>Arenibacter gaetbuli sp. nov., isolated from a sand dune.</title>
        <authorList>
            <person name="Park S."/>
            <person name="Yoon J.-H."/>
        </authorList>
    </citation>
    <scope>NUCLEOTIDE SEQUENCE [LARGE SCALE GENOMIC DNA]</scope>
    <source>
        <strain evidence="13 14">BSSL-BM3</strain>
    </source>
</reference>
<evidence type="ECO:0000256" key="7">
    <source>
        <dbReference type="ARBA" id="ARBA00023077"/>
    </source>
</evidence>
<dbReference type="InterPro" id="IPR023996">
    <property type="entry name" value="TonB-dep_OMP_SusC/RagA"/>
</dbReference>
<dbReference type="Gene3D" id="2.170.130.10">
    <property type="entry name" value="TonB-dependent receptor, plug domain"/>
    <property type="match status" value="1"/>
</dbReference>
<dbReference type="SUPFAM" id="SSF49464">
    <property type="entry name" value="Carboxypeptidase regulatory domain-like"/>
    <property type="match status" value="1"/>
</dbReference>
<keyword evidence="5 10" id="KW-0812">Transmembrane</keyword>
<dbReference type="InterPro" id="IPR012910">
    <property type="entry name" value="Plug_dom"/>
</dbReference>
<evidence type="ECO:0000256" key="11">
    <source>
        <dbReference type="RuleBase" id="RU003357"/>
    </source>
</evidence>
<evidence type="ECO:0000256" key="3">
    <source>
        <dbReference type="ARBA" id="ARBA00022452"/>
    </source>
</evidence>
<dbReference type="InterPro" id="IPR011662">
    <property type="entry name" value="Secretin/TonB_short_N"/>
</dbReference>
<dbReference type="SMART" id="SM00965">
    <property type="entry name" value="STN"/>
    <property type="match status" value="1"/>
</dbReference>
<keyword evidence="14" id="KW-1185">Reference proteome</keyword>
<evidence type="ECO:0000256" key="8">
    <source>
        <dbReference type="ARBA" id="ARBA00023136"/>
    </source>
</evidence>
<keyword evidence="4" id="KW-0406">Ion transport</keyword>
<keyword evidence="6" id="KW-0408">Iron</keyword>
<protein>
    <submittedName>
        <fullName evidence="13">TonB-dependent receptor</fullName>
    </submittedName>
</protein>
<dbReference type="Pfam" id="PF07715">
    <property type="entry name" value="Plug"/>
    <property type="match status" value="1"/>
</dbReference>
<evidence type="ECO:0000256" key="4">
    <source>
        <dbReference type="ARBA" id="ARBA00022496"/>
    </source>
</evidence>
<dbReference type="InterPro" id="IPR000531">
    <property type="entry name" value="Beta-barrel_TonB"/>
</dbReference>
<dbReference type="Proteomes" id="UP000618952">
    <property type="component" value="Unassembled WGS sequence"/>
</dbReference>
<evidence type="ECO:0000256" key="2">
    <source>
        <dbReference type="ARBA" id="ARBA00022448"/>
    </source>
</evidence>
<evidence type="ECO:0000256" key="9">
    <source>
        <dbReference type="ARBA" id="ARBA00023237"/>
    </source>
</evidence>
<dbReference type="EMBL" id="JACLHY010000004">
    <property type="protein sequence ID" value="MBC8767708.1"/>
    <property type="molecule type" value="Genomic_DNA"/>
</dbReference>
<dbReference type="Gene3D" id="2.40.170.20">
    <property type="entry name" value="TonB-dependent receptor, beta-barrel domain"/>
    <property type="match status" value="1"/>
</dbReference>
<dbReference type="Pfam" id="PF13715">
    <property type="entry name" value="CarbopepD_reg_2"/>
    <property type="match status" value="1"/>
</dbReference>
<keyword evidence="8 10" id="KW-0472">Membrane</keyword>
<dbReference type="InterPro" id="IPR039426">
    <property type="entry name" value="TonB-dep_rcpt-like"/>
</dbReference>
<evidence type="ECO:0000256" key="6">
    <source>
        <dbReference type="ARBA" id="ARBA00023004"/>
    </source>
</evidence>
<comment type="caution">
    <text evidence="13">The sequence shown here is derived from an EMBL/GenBank/DDBJ whole genome shotgun (WGS) entry which is preliminary data.</text>
</comment>
<dbReference type="InterPro" id="IPR023997">
    <property type="entry name" value="TonB-dep_OMP_SusC/RagA_CS"/>
</dbReference>
<keyword evidence="9 10" id="KW-0998">Cell outer membrane</keyword>
<evidence type="ECO:0000313" key="14">
    <source>
        <dbReference type="Proteomes" id="UP000618952"/>
    </source>
</evidence>
<proteinExistence type="inferred from homology"/>
<keyword evidence="3 10" id="KW-1134">Transmembrane beta strand</keyword>
<sequence>MKKTNAKELSYGTIPKLDLKMRITFLLLIVTFLQLKANSGYSQKTIISLNLTEVPLKEAFAEIENKTEFRFFYKNIDLDLNRKVTLKFKKKPINAILEILFHNKGIDFEVYDTHIVLKKVEHKTDSLAQSLTKSSIPTTVSDQFNVSGTINDDSGTPLPGASIVEKGTLNGTQSDFDGNYVLEANSDAILIVSYIGYITKEIPVSGQQNINITLSENTDALDEVVVVGYGTKRKKDIISAISVVDLEEVADVPAAGISRLLLGQAAGVNVASSSGRPGQNLDISIRGLGSLGAGNDPLWVIDGFPLESSDGLNPNEIESISILKDAASTAIYGARGSNGVILVTTKKGKAGKTSVTLDVTTGFQNVPEERRVDMMNAVEFGEFQKSSWIDRYIASNGSEPAESEIPEGIRNPENNTISTDWMDEILANSPLFTKYDLSIASGNDKTQSLITLGYMNQDGVVIKTNFERFNVRAKIDNKITDKITVGLNLSGSKTNERIIGAGNRHTPVGLSLWVDPREPVYNEDGSFNAYLGDKDTPGDLIFNSANPVQILHEQKTTLNTNRLLANGYAEFKFLEDFTFKSTLNAILVNSRYNQFTPSTLSGFSWNRPAPNNAVLNERYDETFNWSADQLLSYSKVLNDVHSFNALLGYTSQESTFRNISGNGSKFPDDDVRFLQQAESLGVNSQESSWSLLAYFAQINYDYNNKYLVSATYRREGSSRFGSDNRWGDFPAVSAGWRISEEALLQDVSWLNDLKLRASFGATGNNDIGNYPSLSTLGTTNYIFGGTFQPGKILNSLSNPNLGWEKSEQFDYGIDLTMFDNRLSFVAEYYKKTTTDMLLPVNVPVITGFETTFTNIGKVENTGVELGLNYKTNITEDLKFRSNFNISFNKNKVLEIDGDNDEIRTGGIYGAHHVSQVGRPIAMLHGFRYLGVFQSQAEIDASPVQDGAVPGSFKYWDANGDGEITYDFQDFVEIGNPHPEFVYAFNMGLDYKAFDFNVVFTGAQNYQVFTQIEHTTMNMDGVFNVETRAKDRFRYTTMSGDAGPTSNFWKWEREGNSWYISDASHVWLRSLSLGYTIPLNETSFLDAFRVYVNGDNLFLFTDYEYGNPQPNDRGELRPGVDETPYPLARTVSLGATFKF</sequence>
<dbReference type="NCBIfam" id="TIGR04057">
    <property type="entry name" value="SusC_RagA_signa"/>
    <property type="match status" value="1"/>
</dbReference>
<keyword evidence="13" id="KW-0675">Receptor</keyword>
<dbReference type="Pfam" id="PF00593">
    <property type="entry name" value="TonB_dep_Rec_b-barrel"/>
    <property type="match status" value="1"/>
</dbReference>
<comment type="similarity">
    <text evidence="10 11">Belongs to the TonB-dependent receptor family.</text>
</comment>
<dbReference type="InterPro" id="IPR008969">
    <property type="entry name" value="CarboxyPept-like_regulatory"/>
</dbReference>
<gene>
    <name evidence="13" type="ORF">H4O18_06860</name>
</gene>
<dbReference type="Gene3D" id="2.60.40.1120">
    <property type="entry name" value="Carboxypeptidase-like, regulatory domain"/>
    <property type="match status" value="1"/>
</dbReference>
<dbReference type="InterPro" id="IPR036942">
    <property type="entry name" value="Beta-barrel_TonB_sf"/>
</dbReference>
<dbReference type="SUPFAM" id="SSF56935">
    <property type="entry name" value="Porins"/>
    <property type="match status" value="1"/>
</dbReference>
<accession>A0ABR7QKJ9</accession>
<keyword evidence="7 11" id="KW-0798">TonB box</keyword>
<organism evidence="13 14">
    <name type="scientific">Arenibacter arenosicollis</name>
    <dbReference type="NCBI Taxonomy" id="2762274"/>
    <lineage>
        <taxon>Bacteria</taxon>
        <taxon>Pseudomonadati</taxon>
        <taxon>Bacteroidota</taxon>
        <taxon>Flavobacteriia</taxon>
        <taxon>Flavobacteriales</taxon>
        <taxon>Flavobacteriaceae</taxon>
        <taxon>Arenibacter</taxon>
    </lineage>
</organism>